<dbReference type="RefSeq" id="WP_006872528.1">
    <property type="nucleotide sequence ID" value="NZ_JH413848.1"/>
</dbReference>
<dbReference type="AlphaFoldDB" id="G9ETM4"/>
<dbReference type="InParanoid" id="G9ETM4"/>
<proteinExistence type="predicted"/>
<feature type="compositionally biased region" description="Basic and acidic residues" evidence="1">
    <location>
        <begin position="1"/>
        <end position="14"/>
    </location>
</feature>
<protein>
    <submittedName>
        <fullName evidence="2">Uncharacterized protein</fullName>
    </submittedName>
</protein>
<evidence type="ECO:0000313" key="3">
    <source>
        <dbReference type="Proteomes" id="UP000002770"/>
    </source>
</evidence>
<accession>G9ETM4</accession>
<evidence type="ECO:0000256" key="1">
    <source>
        <dbReference type="SAM" id="MobiDB-lite"/>
    </source>
</evidence>
<dbReference type="EMBL" id="JH413848">
    <property type="protein sequence ID" value="EHL29225.1"/>
    <property type="molecule type" value="Genomic_DNA"/>
</dbReference>
<organism evidence="2 3">
    <name type="scientific">Legionella drancourtii LLAP12</name>
    <dbReference type="NCBI Taxonomy" id="658187"/>
    <lineage>
        <taxon>Bacteria</taxon>
        <taxon>Pseudomonadati</taxon>
        <taxon>Pseudomonadota</taxon>
        <taxon>Gammaproteobacteria</taxon>
        <taxon>Legionellales</taxon>
        <taxon>Legionellaceae</taxon>
        <taxon>Legionella</taxon>
    </lineage>
</organism>
<keyword evidence="3" id="KW-1185">Reference proteome</keyword>
<dbReference type="Proteomes" id="UP000002770">
    <property type="component" value="Unassembled WGS sequence"/>
</dbReference>
<dbReference type="HOGENOM" id="CLU_3185304_0_0_6"/>
<name>G9ETM4_9GAMM</name>
<evidence type="ECO:0000313" key="2">
    <source>
        <dbReference type="EMBL" id="EHL29225.1"/>
    </source>
</evidence>
<feature type="region of interest" description="Disordered" evidence="1">
    <location>
        <begin position="1"/>
        <end position="46"/>
    </location>
</feature>
<reference evidence="2 3" key="1">
    <citation type="journal article" date="2011" name="BMC Genomics">
        <title>Insight into cross-talk between intra-amoebal pathogens.</title>
        <authorList>
            <person name="Gimenez G."/>
            <person name="Bertelli C."/>
            <person name="Moliner C."/>
            <person name="Robert C."/>
            <person name="Raoult D."/>
            <person name="Fournier P.E."/>
            <person name="Greub G."/>
        </authorList>
    </citation>
    <scope>NUCLEOTIDE SEQUENCE [LARGE SCALE GENOMIC DNA]</scope>
    <source>
        <strain evidence="2 3">LLAP12</strain>
    </source>
</reference>
<sequence>MKDRKRTIPDKEQKTVLPQDKPAKKGMRQLGKLLENRRNKGRGGAA</sequence>
<gene>
    <name evidence="2" type="ORF">LDG_8659</name>
</gene>